<accession>L8HA94</accession>
<dbReference type="EMBL" id="KB007904">
    <property type="protein sequence ID" value="ELR21366.1"/>
    <property type="molecule type" value="Genomic_DNA"/>
</dbReference>
<keyword evidence="1" id="KW-0812">Transmembrane</keyword>
<evidence type="ECO:0000313" key="3">
    <source>
        <dbReference type="Proteomes" id="UP000011083"/>
    </source>
</evidence>
<sequence length="154" mass="17045">MAKAAQGRTRKVLVATAGTGLVLGTAALGGLWHVAKGKYPRLEELSWSERGEHLARFMRTAWTGLVVSLDYKTLARYEYGTPEYAAARSKAGQHLASMNHVLPREYTDTLTVLQDQAPSRPFAVIEKAFIEQLGAPPSHLYPLLPPLRFKCQHC</sequence>
<dbReference type="PANTHER" id="PTHR43173:SF28">
    <property type="entry name" value="AARF DOMAIN CONTAINING KINASE 5"/>
    <property type="match status" value="1"/>
</dbReference>
<keyword evidence="3" id="KW-1185">Reference proteome</keyword>
<dbReference type="GeneID" id="14922258"/>
<dbReference type="PANTHER" id="PTHR43173">
    <property type="entry name" value="ABC1 FAMILY PROTEIN"/>
    <property type="match status" value="1"/>
</dbReference>
<reference evidence="2 3" key="1">
    <citation type="journal article" date="2013" name="Genome Biol.">
        <title>Genome of Acanthamoeba castellanii highlights extensive lateral gene transfer and early evolution of tyrosine kinase signaling.</title>
        <authorList>
            <person name="Clarke M."/>
            <person name="Lohan A.J."/>
            <person name="Liu B."/>
            <person name="Lagkouvardos I."/>
            <person name="Roy S."/>
            <person name="Zafar N."/>
            <person name="Bertelli C."/>
            <person name="Schilde C."/>
            <person name="Kianianmomeni A."/>
            <person name="Burglin T.R."/>
            <person name="Frech C."/>
            <person name="Turcotte B."/>
            <person name="Kopec K.O."/>
            <person name="Synnott J.M."/>
            <person name="Choo C."/>
            <person name="Paponov I."/>
            <person name="Finkler A."/>
            <person name="Soon Heng Tan C."/>
            <person name="Hutchins A.P."/>
            <person name="Weinmeier T."/>
            <person name="Rattei T."/>
            <person name="Chu J.S."/>
            <person name="Gimenez G."/>
            <person name="Irimia M."/>
            <person name="Rigden D.J."/>
            <person name="Fitzpatrick D.A."/>
            <person name="Lorenzo-Morales J."/>
            <person name="Bateman A."/>
            <person name="Chiu C.H."/>
            <person name="Tang P."/>
            <person name="Hegemann P."/>
            <person name="Fromm H."/>
            <person name="Raoult D."/>
            <person name="Greub G."/>
            <person name="Miranda-Saavedra D."/>
            <person name="Chen N."/>
            <person name="Nash P."/>
            <person name="Ginger M.L."/>
            <person name="Horn M."/>
            <person name="Schaap P."/>
            <person name="Caler L."/>
            <person name="Loftus B."/>
        </authorList>
    </citation>
    <scope>NUCLEOTIDE SEQUENCE [LARGE SCALE GENOMIC DNA]</scope>
    <source>
        <strain evidence="2 3">Neff</strain>
    </source>
</reference>
<evidence type="ECO:0000256" key="1">
    <source>
        <dbReference type="SAM" id="Phobius"/>
    </source>
</evidence>
<keyword evidence="1" id="KW-1133">Transmembrane helix</keyword>
<dbReference type="KEGG" id="acan:ACA1_183000"/>
<dbReference type="Proteomes" id="UP000011083">
    <property type="component" value="Unassembled WGS sequence"/>
</dbReference>
<protein>
    <submittedName>
        <fullName evidence="2">Uncharacterized protein</fullName>
    </submittedName>
</protein>
<dbReference type="VEuPathDB" id="AmoebaDB:ACA1_183000"/>
<name>L8HA94_ACACF</name>
<evidence type="ECO:0000313" key="2">
    <source>
        <dbReference type="EMBL" id="ELR21366.1"/>
    </source>
</evidence>
<dbReference type="RefSeq" id="XP_004345910.1">
    <property type="nucleotide sequence ID" value="XM_004345860.1"/>
</dbReference>
<dbReference type="AlphaFoldDB" id="L8HA94"/>
<keyword evidence="1" id="KW-0472">Membrane</keyword>
<feature type="transmembrane region" description="Helical" evidence="1">
    <location>
        <begin position="12"/>
        <end position="35"/>
    </location>
</feature>
<organism evidence="2 3">
    <name type="scientific">Acanthamoeba castellanii (strain ATCC 30010 / Neff)</name>
    <dbReference type="NCBI Taxonomy" id="1257118"/>
    <lineage>
        <taxon>Eukaryota</taxon>
        <taxon>Amoebozoa</taxon>
        <taxon>Discosea</taxon>
        <taxon>Longamoebia</taxon>
        <taxon>Centramoebida</taxon>
        <taxon>Acanthamoebidae</taxon>
        <taxon>Acanthamoeba</taxon>
    </lineage>
</organism>
<dbReference type="InterPro" id="IPR051130">
    <property type="entry name" value="Mito_struct-func_regulator"/>
</dbReference>
<gene>
    <name evidence="2" type="ORF">ACA1_183000</name>
</gene>
<proteinExistence type="predicted"/>
<dbReference type="OrthoDB" id="427480at2759"/>